<dbReference type="Pfam" id="PF00905">
    <property type="entry name" value="Transpeptidase"/>
    <property type="match status" value="1"/>
</dbReference>
<evidence type="ECO:0000256" key="9">
    <source>
        <dbReference type="ARBA" id="ARBA00022960"/>
    </source>
</evidence>
<dbReference type="GO" id="GO:0009002">
    <property type="term" value="F:serine-type D-Ala-D-Ala carboxypeptidase activity"/>
    <property type="evidence" value="ECO:0007669"/>
    <property type="project" value="UniProtKB-UniRule"/>
</dbReference>
<feature type="domain" description="Penicillin-binding protein transpeptidase" evidence="15">
    <location>
        <begin position="268"/>
        <end position="599"/>
    </location>
</feature>
<evidence type="ECO:0000256" key="11">
    <source>
        <dbReference type="ARBA" id="ARBA00022989"/>
    </source>
</evidence>
<evidence type="ECO:0000256" key="5">
    <source>
        <dbReference type="ARBA" id="ARBA00022645"/>
    </source>
</evidence>
<keyword evidence="12 14" id="KW-0472">Membrane</keyword>
<organism evidence="17 18">
    <name type="scientific">Porticoccus litoralis</name>
    <dbReference type="NCBI Taxonomy" id="434086"/>
    <lineage>
        <taxon>Bacteria</taxon>
        <taxon>Pseudomonadati</taxon>
        <taxon>Pseudomonadota</taxon>
        <taxon>Gammaproteobacteria</taxon>
        <taxon>Cellvibrionales</taxon>
        <taxon>Porticoccaceae</taxon>
        <taxon>Porticoccus</taxon>
    </lineage>
</organism>
<dbReference type="HAMAP" id="MF_02081">
    <property type="entry name" value="MrdA_transpept"/>
    <property type="match status" value="1"/>
</dbReference>
<dbReference type="InterPro" id="IPR050515">
    <property type="entry name" value="Beta-lactam/transpept"/>
</dbReference>
<comment type="catalytic activity">
    <reaction evidence="14">
        <text>Preferential cleavage: (Ac)2-L-Lys-D-Ala-|-D-Ala. Also transpeptidation of peptidyl-alanyl moieties that are N-acyl substituents of D-alanine.</text>
        <dbReference type="EC" id="3.4.16.4"/>
    </reaction>
</comment>
<comment type="cofactor">
    <cofactor evidence="14">
        <name>Zn(2+)</name>
        <dbReference type="ChEBI" id="CHEBI:29105"/>
    </cofactor>
    <text evidence="14">Binds one Zn(2+) ion per subunit.</text>
</comment>
<dbReference type="GO" id="GO:0071555">
    <property type="term" value="P:cell wall organization"/>
    <property type="evidence" value="ECO:0007669"/>
    <property type="project" value="UniProtKB-KW"/>
</dbReference>
<keyword evidence="6 14" id="KW-0645">Protease</keyword>
<dbReference type="GO" id="GO:0008658">
    <property type="term" value="F:penicillin binding"/>
    <property type="evidence" value="ECO:0007669"/>
    <property type="project" value="UniProtKB-UniRule"/>
</dbReference>
<comment type="similarity">
    <text evidence="14">Belongs to the transpeptidase family. MrdA subfamily.</text>
</comment>
<keyword evidence="5 14" id="KW-0121">Carboxypeptidase</keyword>
<dbReference type="SUPFAM" id="SSF56519">
    <property type="entry name" value="Penicillin binding protein dimerisation domain"/>
    <property type="match status" value="1"/>
</dbReference>
<dbReference type="SUPFAM" id="SSF56601">
    <property type="entry name" value="beta-lactamase/transpeptidase-like"/>
    <property type="match status" value="1"/>
</dbReference>
<comment type="function">
    <text evidence="14">Catalyzes cross-linking of the peptidoglycan cell wall.</text>
</comment>
<accession>A0AAW8B4W3</accession>
<feature type="binding site" evidence="14">
    <location>
        <position position="372"/>
    </location>
    <ligand>
        <name>Zn(2+)</name>
        <dbReference type="ChEBI" id="CHEBI:29105"/>
    </ligand>
</feature>
<evidence type="ECO:0000313" key="18">
    <source>
        <dbReference type="Proteomes" id="UP001178354"/>
    </source>
</evidence>
<dbReference type="Gene3D" id="3.40.710.10">
    <property type="entry name" value="DD-peptidase/beta-lactamase superfamily"/>
    <property type="match status" value="1"/>
</dbReference>
<feature type="binding site" evidence="14">
    <location>
        <position position="351"/>
    </location>
    <ligand>
        <name>Zn(2+)</name>
        <dbReference type="ChEBI" id="CHEBI:29105"/>
    </ligand>
</feature>
<dbReference type="Gene3D" id="3.90.1310.10">
    <property type="entry name" value="Penicillin-binding protein 2a (Domain 2)"/>
    <property type="match status" value="1"/>
</dbReference>
<dbReference type="AlphaFoldDB" id="A0AAW8B4W3"/>
<evidence type="ECO:0000256" key="8">
    <source>
        <dbReference type="ARBA" id="ARBA00022801"/>
    </source>
</evidence>
<proteinExistence type="inferred from homology"/>
<keyword evidence="14" id="KW-0862">Zinc</keyword>
<keyword evidence="3 14" id="KW-1003">Cell membrane</keyword>
<dbReference type="GO" id="GO:0009252">
    <property type="term" value="P:peptidoglycan biosynthetic process"/>
    <property type="evidence" value="ECO:0007669"/>
    <property type="project" value="UniProtKB-UniRule"/>
</dbReference>
<protein>
    <recommendedName>
        <fullName evidence="14">Peptidoglycan D,D-transpeptidase MrdA</fullName>
        <ecNumber evidence="14">3.4.16.4</ecNumber>
    </recommendedName>
    <alternativeName>
        <fullName evidence="14">Penicillin-binding protein 2</fullName>
        <shortName evidence="14">PBP-2</shortName>
    </alternativeName>
</protein>
<dbReference type="Pfam" id="PF03717">
    <property type="entry name" value="PBP_dimer"/>
    <property type="match status" value="1"/>
</dbReference>
<dbReference type="GO" id="GO:0008360">
    <property type="term" value="P:regulation of cell shape"/>
    <property type="evidence" value="ECO:0007669"/>
    <property type="project" value="UniProtKB-KW"/>
</dbReference>
<keyword evidence="14" id="KW-0479">Metal-binding</keyword>
<dbReference type="EC" id="3.4.16.4" evidence="14"/>
<dbReference type="GO" id="GO:0005886">
    <property type="term" value="C:plasma membrane"/>
    <property type="evidence" value="ECO:0007669"/>
    <property type="project" value="UniProtKB-SubCell"/>
</dbReference>
<evidence type="ECO:0000256" key="3">
    <source>
        <dbReference type="ARBA" id="ARBA00022475"/>
    </source>
</evidence>
<reference evidence="17" key="1">
    <citation type="journal article" date="2010" name="Int. J. Syst. Evol. Microbiol.">
        <title>Porticoccus litoralis gen. nov., sp. nov., a gammaproteobacterium isolated from the Yellow Sea.</title>
        <authorList>
            <person name="Oh H.M."/>
            <person name="Kim H."/>
            <person name="Kim K.M."/>
            <person name="Min G.S."/>
            <person name="Cho J.C."/>
        </authorList>
    </citation>
    <scope>NUCLEOTIDE SEQUENCE</scope>
    <source>
        <strain evidence="17">DSM 25064</strain>
    </source>
</reference>
<name>A0AAW8B4W3_9GAMM</name>
<dbReference type="NCBIfam" id="TIGR03423">
    <property type="entry name" value="pbp2_mrdA"/>
    <property type="match status" value="1"/>
</dbReference>
<feature type="active site" description="Acyl-ester intermediate" evidence="14">
    <location>
        <position position="327"/>
    </location>
</feature>
<keyword evidence="18" id="KW-1185">Reference proteome</keyword>
<feature type="transmembrane region" description="Helical" evidence="14">
    <location>
        <begin position="21"/>
        <end position="40"/>
    </location>
</feature>
<evidence type="ECO:0000259" key="16">
    <source>
        <dbReference type="Pfam" id="PF03717"/>
    </source>
</evidence>
<evidence type="ECO:0000256" key="10">
    <source>
        <dbReference type="ARBA" id="ARBA00022984"/>
    </source>
</evidence>
<dbReference type="RefSeq" id="WP_305171069.1">
    <property type="nucleotide sequence ID" value="NZ_JAUUUU010000007.1"/>
</dbReference>
<dbReference type="InterPro" id="IPR017790">
    <property type="entry name" value="Penicillin-binding_protein_2"/>
</dbReference>
<feature type="domain" description="Penicillin-binding protein dimerisation" evidence="16">
    <location>
        <begin position="64"/>
        <end position="236"/>
    </location>
</feature>
<keyword evidence="10 14" id="KW-0573">Peptidoglycan synthesis</keyword>
<dbReference type="Proteomes" id="UP001178354">
    <property type="component" value="Unassembled WGS sequence"/>
</dbReference>
<sequence length="619" mass="68871">MNEDRAIKNPIQEYRLYVGRLLFTLLVVLIMAGVLLWRYYHLQVLEHEGLVTLSDRNRVLVEPMPPTRGLIYDRNGVLLADNRPSFNLSIVKERAGDLDTLIAELDQLVGVSEVELERFQKQMQRRRRPYEPVLLKVNLDEREQGVLAVNEYRLPGVEVTVQLLRHYPLGPEMSHVLGYVGRINDQEIQDLDPVRYSGTLVVGKTGLEKFYEDELLGQVGYQTVETNARGRVMRQLEQTAPEPGKDLHLYLDSRLQHVAFESLAGERGAVVAIEVATGGVLAMASAPSFDANGFVTGISVESYRALLDSPDRPLFDRVLQGQYPPGSTVKPIYGLAALQSGTISQDYRIYDPGFYQLKNDERKYRDWKKGGHGSRIYLSDAIIQSCDTFFYDVGVKMTIDTLALYGTRFGLGQKTGLDMPSERAGIMPSRPWKRAAKGIAWYPGDTVNTSIGQGYTLATPMQLAVATSRLASRGEIRSPQLVRKQHSIPPPAGIIKASENNWNYVHTAMQEVVHGLRGTAKGINKGLNYHIAGKTGTAQVIGIKQDEEYDAEKVAKRNRDHALFIAFAPVENPRIAVSVLVENGEHGSSTAAPVARKLIDAYMAYYPDALANEVTDESG</sequence>
<dbReference type="InterPro" id="IPR012338">
    <property type="entry name" value="Beta-lactam/transpept-like"/>
</dbReference>
<keyword evidence="9 14" id="KW-0133">Cell shape</keyword>
<dbReference type="PANTHER" id="PTHR30627:SF2">
    <property type="entry name" value="PEPTIDOGLYCAN D,D-TRANSPEPTIDASE MRDA"/>
    <property type="match status" value="1"/>
</dbReference>
<evidence type="ECO:0000256" key="6">
    <source>
        <dbReference type="ARBA" id="ARBA00022670"/>
    </source>
</evidence>
<evidence type="ECO:0000256" key="4">
    <source>
        <dbReference type="ARBA" id="ARBA00022519"/>
    </source>
</evidence>
<evidence type="ECO:0000256" key="2">
    <source>
        <dbReference type="ARBA" id="ARBA00004236"/>
    </source>
</evidence>
<evidence type="ECO:0000256" key="14">
    <source>
        <dbReference type="HAMAP-Rule" id="MF_02081"/>
    </source>
</evidence>
<feature type="binding site" evidence="14">
    <location>
        <position position="366"/>
    </location>
    <ligand>
        <name>Zn(2+)</name>
        <dbReference type="ChEBI" id="CHEBI:29105"/>
    </ligand>
</feature>
<keyword evidence="8 14" id="KW-0378">Hydrolase</keyword>
<feature type="binding site" evidence="14">
    <location>
        <position position="386"/>
    </location>
    <ligand>
        <name>Zn(2+)</name>
        <dbReference type="ChEBI" id="CHEBI:29105"/>
    </ligand>
</feature>
<comment type="subcellular location">
    <subcellularLocation>
        <location evidence="14">Cell inner membrane</location>
        <topology evidence="14">Single-pass membrane protein</topology>
    </subcellularLocation>
    <subcellularLocation>
        <location evidence="2">Cell membrane</location>
    </subcellularLocation>
    <subcellularLocation>
        <location evidence="1">Membrane</location>
        <topology evidence="1">Single-pass membrane protein</topology>
    </subcellularLocation>
</comment>
<evidence type="ECO:0000256" key="1">
    <source>
        <dbReference type="ARBA" id="ARBA00004167"/>
    </source>
</evidence>
<dbReference type="InterPro" id="IPR005311">
    <property type="entry name" value="PBP_dimer"/>
</dbReference>
<dbReference type="GO" id="GO:0008270">
    <property type="term" value="F:zinc ion binding"/>
    <property type="evidence" value="ECO:0007669"/>
    <property type="project" value="UniProtKB-UniRule"/>
</dbReference>
<dbReference type="EMBL" id="JAUUUU010000007">
    <property type="protein sequence ID" value="MDP1521403.1"/>
    <property type="molecule type" value="Genomic_DNA"/>
</dbReference>
<dbReference type="InterPro" id="IPR036138">
    <property type="entry name" value="PBP_dimer_sf"/>
</dbReference>
<keyword evidence="11 14" id="KW-1133">Transmembrane helix</keyword>
<evidence type="ECO:0000313" key="17">
    <source>
        <dbReference type="EMBL" id="MDP1521403.1"/>
    </source>
</evidence>
<comment type="pathway">
    <text evidence="14">Cell wall biogenesis; peptidoglycan biosynthesis.</text>
</comment>
<comment type="caution">
    <text evidence="17">The sequence shown here is derived from an EMBL/GenBank/DDBJ whole genome shotgun (WGS) entry which is preliminary data.</text>
</comment>
<keyword evidence="13 14" id="KW-0961">Cell wall biogenesis/degradation</keyword>
<dbReference type="GO" id="GO:0071972">
    <property type="term" value="F:peptidoglycan L,D-transpeptidase activity"/>
    <property type="evidence" value="ECO:0007669"/>
    <property type="project" value="TreeGrafter"/>
</dbReference>
<dbReference type="Gene3D" id="3.30.1390.30">
    <property type="entry name" value="Penicillin-binding protein 2a, domain 3"/>
    <property type="match status" value="1"/>
</dbReference>
<evidence type="ECO:0000256" key="13">
    <source>
        <dbReference type="ARBA" id="ARBA00023316"/>
    </source>
</evidence>
<keyword evidence="4 14" id="KW-0997">Cell inner membrane</keyword>
<gene>
    <name evidence="14 17" type="primary">mrdA</name>
    <name evidence="17" type="ORF">Q8A57_10525</name>
</gene>
<reference evidence="17" key="2">
    <citation type="submission" date="2023-08" db="EMBL/GenBank/DDBJ databases">
        <authorList>
            <person name="Luo J."/>
        </authorList>
    </citation>
    <scope>NUCLEOTIDE SEQUENCE</scope>
    <source>
        <strain evidence="17">DSM 25064</strain>
    </source>
</reference>
<keyword evidence="7 14" id="KW-0812">Transmembrane</keyword>
<evidence type="ECO:0000259" key="15">
    <source>
        <dbReference type="Pfam" id="PF00905"/>
    </source>
</evidence>
<evidence type="ECO:0000256" key="12">
    <source>
        <dbReference type="ARBA" id="ARBA00023136"/>
    </source>
</evidence>
<dbReference type="PANTHER" id="PTHR30627">
    <property type="entry name" value="PEPTIDOGLYCAN D,D-TRANSPEPTIDASE"/>
    <property type="match status" value="1"/>
</dbReference>
<dbReference type="GO" id="GO:0006508">
    <property type="term" value="P:proteolysis"/>
    <property type="evidence" value="ECO:0007669"/>
    <property type="project" value="UniProtKB-KW"/>
</dbReference>
<evidence type="ECO:0000256" key="7">
    <source>
        <dbReference type="ARBA" id="ARBA00022692"/>
    </source>
</evidence>
<dbReference type="InterPro" id="IPR001460">
    <property type="entry name" value="PCN-bd_Tpept"/>
</dbReference>